<dbReference type="PANTHER" id="PTHR48090:SF7">
    <property type="entry name" value="RFBJ PROTEIN"/>
    <property type="match status" value="1"/>
</dbReference>
<name>A0A7G9FN36_9FIRM</name>
<evidence type="ECO:0000259" key="1">
    <source>
        <dbReference type="Pfam" id="PF00535"/>
    </source>
</evidence>
<gene>
    <name evidence="2" type="ORF">H9Q76_01240</name>
</gene>
<dbReference type="InterPro" id="IPR001173">
    <property type="entry name" value="Glyco_trans_2-like"/>
</dbReference>
<dbReference type="InterPro" id="IPR029044">
    <property type="entry name" value="Nucleotide-diphossugar_trans"/>
</dbReference>
<dbReference type="CDD" id="cd04179">
    <property type="entry name" value="DPM_DPG-synthase_like"/>
    <property type="match status" value="1"/>
</dbReference>
<dbReference type="GO" id="GO:0016740">
    <property type="term" value="F:transferase activity"/>
    <property type="evidence" value="ECO:0007669"/>
    <property type="project" value="UniProtKB-KW"/>
</dbReference>
<dbReference type="Proteomes" id="UP000515819">
    <property type="component" value="Chromosome"/>
</dbReference>
<dbReference type="Pfam" id="PF00535">
    <property type="entry name" value="Glycos_transf_2"/>
    <property type="match status" value="1"/>
</dbReference>
<dbReference type="AlphaFoldDB" id="A0A7G9FN36"/>
<dbReference type="EMBL" id="CP060632">
    <property type="protein sequence ID" value="QNL99967.1"/>
    <property type="molecule type" value="Genomic_DNA"/>
</dbReference>
<dbReference type="SUPFAM" id="SSF53448">
    <property type="entry name" value="Nucleotide-diphospho-sugar transferases"/>
    <property type="match status" value="1"/>
</dbReference>
<dbReference type="RefSeq" id="WP_021984782.1">
    <property type="nucleotide sequence ID" value="NZ_CP060632.1"/>
</dbReference>
<organism evidence="2 3">
    <name type="scientific">Wujia chipingensis</name>
    <dbReference type="NCBI Taxonomy" id="2763670"/>
    <lineage>
        <taxon>Bacteria</taxon>
        <taxon>Bacillati</taxon>
        <taxon>Bacillota</taxon>
        <taxon>Clostridia</taxon>
        <taxon>Lachnospirales</taxon>
        <taxon>Lachnospiraceae</taxon>
        <taxon>Wujia</taxon>
    </lineage>
</organism>
<feature type="domain" description="Glycosyltransferase 2-like" evidence="1">
    <location>
        <begin position="5"/>
        <end position="161"/>
    </location>
</feature>
<accession>A0A7G9FN36</accession>
<protein>
    <submittedName>
        <fullName evidence="2">Glycosyltransferase family 2 protein</fullName>
    </submittedName>
</protein>
<keyword evidence="2" id="KW-0808">Transferase</keyword>
<keyword evidence="3" id="KW-1185">Reference proteome</keyword>
<dbReference type="PANTHER" id="PTHR48090">
    <property type="entry name" value="UNDECAPRENYL-PHOSPHATE 4-DEOXY-4-FORMAMIDO-L-ARABINOSE TRANSFERASE-RELATED"/>
    <property type="match status" value="1"/>
</dbReference>
<evidence type="ECO:0000313" key="3">
    <source>
        <dbReference type="Proteomes" id="UP000515819"/>
    </source>
</evidence>
<dbReference type="InterPro" id="IPR050256">
    <property type="entry name" value="Glycosyltransferase_2"/>
</dbReference>
<evidence type="ECO:0000313" key="2">
    <source>
        <dbReference type="EMBL" id="QNL99967.1"/>
    </source>
</evidence>
<dbReference type="Gene3D" id="3.90.550.10">
    <property type="entry name" value="Spore Coat Polysaccharide Biosynthesis Protein SpsA, Chain A"/>
    <property type="match status" value="1"/>
</dbReference>
<dbReference type="KEGG" id="wcp:H9Q76_01240"/>
<reference evidence="2 3" key="1">
    <citation type="submission" date="2020-08" db="EMBL/GenBank/DDBJ databases">
        <authorList>
            <person name="Liu C."/>
            <person name="Sun Q."/>
        </authorList>
    </citation>
    <scope>NUCLEOTIDE SEQUENCE [LARGE SCALE GENOMIC DNA]</scope>
    <source>
        <strain evidence="2 3">NSJ-4</strain>
    </source>
</reference>
<sequence length="233" mass="25526">MKTLVIIPAYNEAPNIVHTVESLKAACPDVDYVVVNDCSGDDTAKICEEHGYTYLNLPINLGIGGGMQTGYRYAAENGYDIAIQMDGDGQHNAEYIPDLIAPIEKGEADLVIGSRFINKEGFQTSGMRRAGINILNTVLRLCGHVRVTDATSGFRAASRGVITFFAHNYAQDYPEPESIIAVNASGFKVKEVPVIMNERTAGVSSISPWKSVYYMIKVTLAIVIYRIAGKKWR</sequence>
<proteinExistence type="predicted"/>